<gene>
    <name evidence="1" type="ORF">A2527_07785</name>
</gene>
<protein>
    <submittedName>
        <fullName evidence="1">NADH dehydrogenase</fullName>
    </submittedName>
</protein>
<name>A0A1F6GBF2_9PROT</name>
<dbReference type="STRING" id="1817772.A2527_07785"/>
<evidence type="ECO:0000313" key="2">
    <source>
        <dbReference type="Proteomes" id="UP000178449"/>
    </source>
</evidence>
<reference evidence="1 2" key="1">
    <citation type="journal article" date="2016" name="Nat. Commun.">
        <title>Thousands of microbial genomes shed light on interconnected biogeochemical processes in an aquifer system.</title>
        <authorList>
            <person name="Anantharaman K."/>
            <person name="Brown C.T."/>
            <person name="Hug L.A."/>
            <person name="Sharon I."/>
            <person name="Castelle C.J."/>
            <person name="Probst A.J."/>
            <person name="Thomas B.C."/>
            <person name="Singh A."/>
            <person name="Wilkins M.J."/>
            <person name="Karaoz U."/>
            <person name="Brodie E.L."/>
            <person name="Williams K.H."/>
            <person name="Hubbard S.S."/>
            <person name="Banfield J.F."/>
        </authorList>
    </citation>
    <scope>NUCLEOTIDE SEQUENCE [LARGE SCALE GENOMIC DNA]</scope>
</reference>
<sequence length="169" mass="18592">MAEPKKMALIASKGTLDWAYPPFILASAAAAMDMEVKIFFTFYGLPLLKRKIDAQVSPLGNPAMPMNMPFGPKWFKNINWPIPNALMAGMPGFEGVATGLMKQTFKNNGVASIEELRELCIDVGVTMIACQMTMDVFGFDKKDFIDGIEYAGAANFLDYAADTDIQLFI</sequence>
<proteinExistence type="predicted"/>
<accession>A0A1F6GBF2</accession>
<evidence type="ECO:0000313" key="1">
    <source>
        <dbReference type="EMBL" id="OGG95409.1"/>
    </source>
</evidence>
<dbReference type="PANTHER" id="PTHR34655">
    <property type="entry name" value="CONSERVED WITHIN P. AEROPHILUM"/>
    <property type="match status" value="1"/>
</dbReference>
<dbReference type="PANTHER" id="PTHR34655:SF2">
    <property type="entry name" value="PEROXIREDOXIN FAMILY PROTEIN"/>
    <property type="match status" value="1"/>
</dbReference>
<comment type="caution">
    <text evidence="1">The sequence shown here is derived from an EMBL/GenBank/DDBJ whole genome shotgun (WGS) entry which is preliminary data.</text>
</comment>
<dbReference type="InterPro" id="IPR032836">
    <property type="entry name" value="DsrE2-like"/>
</dbReference>
<dbReference type="NCBIfam" id="NF047629">
    <property type="entry name" value="SulfCarrDsrE2"/>
    <property type="match status" value="1"/>
</dbReference>
<organism evidence="1 2">
    <name type="scientific">Candidatus Lambdaproteobacteria bacterium RIFOXYD2_FULL_50_16</name>
    <dbReference type="NCBI Taxonomy" id="1817772"/>
    <lineage>
        <taxon>Bacteria</taxon>
        <taxon>Pseudomonadati</taxon>
        <taxon>Pseudomonadota</taxon>
        <taxon>Candidatus Lambdaproteobacteria</taxon>
    </lineage>
</organism>
<dbReference type="AlphaFoldDB" id="A0A1F6GBF2"/>
<dbReference type="EMBL" id="MFNE01000024">
    <property type="protein sequence ID" value="OGG95409.1"/>
    <property type="molecule type" value="Genomic_DNA"/>
</dbReference>
<dbReference type="InterPro" id="IPR027396">
    <property type="entry name" value="DsrEFH-like"/>
</dbReference>
<dbReference type="Proteomes" id="UP000178449">
    <property type="component" value="Unassembled WGS sequence"/>
</dbReference>
<dbReference type="Pfam" id="PF13686">
    <property type="entry name" value="DrsE_2"/>
    <property type="match status" value="1"/>
</dbReference>
<dbReference type="SUPFAM" id="SSF75169">
    <property type="entry name" value="DsrEFH-like"/>
    <property type="match status" value="1"/>
</dbReference>
<dbReference type="Gene3D" id="3.40.1260.10">
    <property type="entry name" value="DsrEFH-like"/>
    <property type="match status" value="1"/>
</dbReference>